<dbReference type="RefSeq" id="WP_134021383.1">
    <property type="nucleotide sequence ID" value="NZ_SOEC01000033.1"/>
</dbReference>
<dbReference type="Proteomes" id="UP000294489">
    <property type="component" value="Unassembled WGS sequence"/>
</dbReference>
<reference evidence="1 2" key="1">
    <citation type="submission" date="2019-03" db="EMBL/GenBank/DDBJ databases">
        <title>Freshwater and sediment microbial communities from various areas in North America, analyzing microbe dynamics in response to fracking.</title>
        <authorList>
            <person name="Lamendella R."/>
        </authorList>
    </citation>
    <scope>NUCLEOTIDE SEQUENCE [LARGE SCALE GENOMIC DNA]</scope>
    <source>
        <strain evidence="1 2">6_TX</strain>
    </source>
</reference>
<organism evidence="1 2">
    <name type="scientific">Modicisalibacter xianhensis</name>
    <dbReference type="NCBI Taxonomy" id="442341"/>
    <lineage>
        <taxon>Bacteria</taxon>
        <taxon>Pseudomonadati</taxon>
        <taxon>Pseudomonadota</taxon>
        <taxon>Gammaproteobacteria</taxon>
        <taxon>Oceanospirillales</taxon>
        <taxon>Halomonadaceae</taxon>
        <taxon>Modicisalibacter</taxon>
    </lineage>
</organism>
<sequence length="261" mass="29210">MPKLKSIDFQGRSACGDTLAFTSQVTVSADGIFAATVPEEIASAINSLRAKGTQQDVWTDQPRTNHRAVSKDLEKLKRAIKAGIDEHLSVETVVERVIVYAVNIDVSAWEDSCGGLHANGYVGGTRGEEGRWHPMGNHLHASSHTPYFRVGLYARVYDLKTYRRNNSQRQEFCRPEWDHHHLEYPTYGSKLNGFATLGASSLKPDEMKRMPYTEEAARFFYEMLLAICYLGRNLHDFFSDESNIKLAIESGGAPLLVQAGR</sequence>
<comment type="caution">
    <text evidence="1">The sequence shown here is derived from an EMBL/GenBank/DDBJ whole genome shotgun (WGS) entry which is preliminary data.</text>
</comment>
<dbReference type="AlphaFoldDB" id="A0A4R8F9H4"/>
<name>A0A4R8F9H4_9GAMM</name>
<evidence type="ECO:0000313" key="2">
    <source>
        <dbReference type="Proteomes" id="UP000294489"/>
    </source>
</evidence>
<evidence type="ECO:0000313" key="1">
    <source>
        <dbReference type="EMBL" id="TDX21862.1"/>
    </source>
</evidence>
<dbReference type="EMBL" id="SOEC01000033">
    <property type="protein sequence ID" value="TDX21862.1"/>
    <property type="molecule type" value="Genomic_DNA"/>
</dbReference>
<proteinExistence type="predicted"/>
<accession>A0A4R8F9H4</accession>
<protein>
    <submittedName>
        <fullName evidence="1">Uncharacterized protein</fullName>
    </submittedName>
</protein>
<dbReference type="OrthoDB" id="3612157at2"/>
<gene>
    <name evidence="1" type="ORF">DFO67_13319</name>
</gene>